<comment type="caution">
    <text evidence="3">The sequence shown here is derived from an EMBL/GenBank/DDBJ whole genome shotgun (WGS) entry which is preliminary data.</text>
</comment>
<feature type="region of interest" description="Disordered" evidence="1">
    <location>
        <begin position="97"/>
        <end position="120"/>
    </location>
</feature>
<keyword evidence="2" id="KW-0812">Transmembrane</keyword>
<keyword evidence="2" id="KW-0472">Membrane</keyword>
<feature type="compositionally biased region" description="Low complexity" evidence="1">
    <location>
        <begin position="97"/>
        <end position="108"/>
    </location>
</feature>
<feature type="region of interest" description="Disordered" evidence="1">
    <location>
        <begin position="141"/>
        <end position="180"/>
    </location>
</feature>
<reference evidence="3 4" key="1">
    <citation type="submission" date="2024-02" db="EMBL/GenBank/DDBJ databases">
        <authorList>
            <person name="Chen Y."/>
            <person name="Shah S."/>
            <person name="Dougan E. K."/>
            <person name="Thang M."/>
            <person name="Chan C."/>
        </authorList>
    </citation>
    <scope>NUCLEOTIDE SEQUENCE [LARGE SCALE GENOMIC DNA]</scope>
</reference>
<dbReference type="Proteomes" id="UP001642484">
    <property type="component" value="Unassembled WGS sequence"/>
</dbReference>
<name>A0ABP0R3A2_9DINO</name>
<evidence type="ECO:0000313" key="3">
    <source>
        <dbReference type="EMBL" id="CAK9095073.1"/>
    </source>
</evidence>
<protein>
    <submittedName>
        <fullName evidence="3">Uncharacterized protein</fullName>
    </submittedName>
</protein>
<gene>
    <name evidence="3" type="ORF">CCMP2556_LOCUS45304</name>
</gene>
<sequence>MRQCPPISPEREREQDWRERERNRERIRGLLRSWMSCIFSTIVPTLGALFVSQCAVEIRSPMYIYIYIHTYIHTYTQQEHLCCTGVRGSMGLFGPASARSAPARPGAAPKHEHASHQQAASGDAHEPYLALLPRPGFGADSPLAGGLPGPTRRPDRRAEKSESKAAPGRARRLNTSSATLPPTFGLGCGEAQHLYRSAEGSQCDSFVFAFTDMIGAHTFGPTLCAEPAARTPPLCTVEGATSRLRSSVRLRFEIAGCQWRREHEDEDRTSS</sequence>
<keyword evidence="2" id="KW-1133">Transmembrane helix</keyword>
<dbReference type="EMBL" id="CAXAMN010025428">
    <property type="protein sequence ID" value="CAK9095073.1"/>
    <property type="molecule type" value="Genomic_DNA"/>
</dbReference>
<feature type="compositionally biased region" description="Basic and acidic residues" evidence="1">
    <location>
        <begin position="152"/>
        <end position="163"/>
    </location>
</feature>
<evidence type="ECO:0000256" key="1">
    <source>
        <dbReference type="SAM" id="MobiDB-lite"/>
    </source>
</evidence>
<organism evidence="3 4">
    <name type="scientific">Durusdinium trenchii</name>
    <dbReference type="NCBI Taxonomy" id="1381693"/>
    <lineage>
        <taxon>Eukaryota</taxon>
        <taxon>Sar</taxon>
        <taxon>Alveolata</taxon>
        <taxon>Dinophyceae</taxon>
        <taxon>Suessiales</taxon>
        <taxon>Symbiodiniaceae</taxon>
        <taxon>Durusdinium</taxon>
    </lineage>
</organism>
<accession>A0ABP0R3A2</accession>
<feature type="transmembrane region" description="Helical" evidence="2">
    <location>
        <begin position="30"/>
        <end position="51"/>
    </location>
</feature>
<proteinExistence type="predicted"/>
<evidence type="ECO:0000313" key="4">
    <source>
        <dbReference type="Proteomes" id="UP001642484"/>
    </source>
</evidence>
<keyword evidence="4" id="KW-1185">Reference proteome</keyword>
<evidence type="ECO:0000256" key="2">
    <source>
        <dbReference type="SAM" id="Phobius"/>
    </source>
</evidence>